<proteinExistence type="predicted"/>
<gene>
    <name evidence="1" type="ORF">SAMN05421869_113335</name>
</gene>
<dbReference type="EMBL" id="FNDJ01000013">
    <property type="protein sequence ID" value="SDK04599.1"/>
    <property type="molecule type" value="Genomic_DNA"/>
</dbReference>
<dbReference type="Proteomes" id="UP000199202">
    <property type="component" value="Unassembled WGS sequence"/>
</dbReference>
<organism evidence="1 2">
    <name type="scientific">Nonomuraea jiangxiensis</name>
    <dbReference type="NCBI Taxonomy" id="633440"/>
    <lineage>
        <taxon>Bacteria</taxon>
        <taxon>Bacillati</taxon>
        <taxon>Actinomycetota</taxon>
        <taxon>Actinomycetes</taxon>
        <taxon>Streptosporangiales</taxon>
        <taxon>Streptosporangiaceae</taxon>
        <taxon>Nonomuraea</taxon>
    </lineage>
</organism>
<evidence type="ECO:0000313" key="2">
    <source>
        <dbReference type="Proteomes" id="UP000199202"/>
    </source>
</evidence>
<dbReference type="AlphaFoldDB" id="A0A1G8YP33"/>
<reference evidence="1 2" key="1">
    <citation type="submission" date="2016-10" db="EMBL/GenBank/DDBJ databases">
        <authorList>
            <person name="de Groot N.N."/>
        </authorList>
    </citation>
    <scope>NUCLEOTIDE SEQUENCE [LARGE SCALE GENOMIC DNA]</scope>
    <source>
        <strain evidence="1 2">CGMCC 4.6533</strain>
    </source>
</reference>
<sequence length="78" mass="8509">MSRSVSGERRSNVTQGKKLHLRTAPVELSDLKDLTNRRDALKLGVATTVSQVVGEVAYEAMGFARRAGTCFCARCCFS</sequence>
<name>A0A1G8YP33_9ACTN</name>
<accession>A0A1G8YP33</accession>
<evidence type="ECO:0000313" key="1">
    <source>
        <dbReference type="EMBL" id="SDK04599.1"/>
    </source>
</evidence>
<protein>
    <submittedName>
        <fullName evidence="1">Uncharacterized protein</fullName>
    </submittedName>
</protein>
<keyword evidence="2" id="KW-1185">Reference proteome</keyword>